<sequence>MDVWSDEKVTIRAKNIAQELHRRLCRFMVLIQIGNHLHERVKRPFHVVEVAGLGPPTFK</sequence>
<comment type="caution">
    <text evidence="1">The sequence shown here is derived from an EMBL/GenBank/DDBJ whole genome shotgun (WGS) entry which is preliminary data.</text>
</comment>
<reference evidence="1 2" key="1">
    <citation type="submission" date="2019-01" db="EMBL/GenBank/DDBJ databases">
        <title>Sequencing of cultivated peanut Arachis hypogaea provides insights into genome evolution and oil improvement.</title>
        <authorList>
            <person name="Chen X."/>
        </authorList>
    </citation>
    <scope>NUCLEOTIDE SEQUENCE [LARGE SCALE GENOMIC DNA]</scope>
    <source>
        <strain evidence="2">cv. Fuhuasheng</strain>
        <tissue evidence="1">Leaves</tissue>
    </source>
</reference>
<protein>
    <submittedName>
        <fullName evidence="1">Uncharacterized protein</fullName>
    </submittedName>
</protein>
<accession>A0A445DL02</accession>
<keyword evidence="2" id="KW-1185">Reference proteome</keyword>
<dbReference type="AlphaFoldDB" id="A0A445DL02"/>
<organism evidence="1 2">
    <name type="scientific">Arachis hypogaea</name>
    <name type="common">Peanut</name>
    <dbReference type="NCBI Taxonomy" id="3818"/>
    <lineage>
        <taxon>Eukaryota</taxon>
        <taxon>Viridiplantae</taxon>
        <taxon>Streptophyta</taxon>
        <taxon>Embryophyta</taxon>
        <taxon>Tracheophyta</taxon>
        <taxon>Spermatophyta</taxon>
        <taxon>Magnoliopsida</taxon>
        <taxon>eudicotyledons</taxon>
        <taxon>Gunneridae</taxon>
        <taxon>Pentapetalae</taxon>
        <taxon>rosids</taxon>
        <taxon>fabids</taxon>
        <taxon>Fabales</taxon>
        <taxon>Fabaceae</taxon>
        <taxon>Papilionoideae</taxon>
        <taxon>50 kb inversion clade</taxon>
        <taxon>dalbergioids sensu lato</taxon>
        <taxon>Dalbergieae</taxon>
        <taxon>Pterocarpus clade</taxon>
        <taxon>Arachis</taxon>
    </lineage>
</organism>
<gene>
    <name evidence="1" type="ORF">Ahy_A04g021649</name>
</gene>
<dbReference type="Proteomes" id="UP000289738">
    <property type="component" value="Chromosome A04"/>
</dbReference>
<dbReference type="EMBL" id="SDMP01000004">
    <property type="protein sequence ID" value="RYR63907.1"/>
    <property type="molecule type" value="Genomic_DNA"/>
</dbReference>
<evidence type="ECO:0000313" key="2">
    <source>
        <dbReference type="Proteomes" id="UP000289738"/>
    </source>
</evidence>
<proteinExistence type="predicted"/>
<evidence type="ECO:0000313" key="1">
    <source>
        <dbReference type="EMBL" id="RYR63907.1"/>
    </source>
</evidence>
<name>A0A445DL02_ARAHY</name>